<evidence type="ECO:0000313" key="2">
    <source>
        <dbReference type="Proteomes" id="UP000694408"/>
    </source>
</evidence>
<dbReference type="InterPro" id="IPR026893">
    <property type="entry name" value="Tyr/Ser_Pase_IphP-type"/>
</dbReference>
<dbReference type="PROSITE" id="PS00383">
    <property type="entry name" value="TYR_PHOSPHATASE_1"/>
    <property type="match status" value="1"/>
</dbReference>
<dbReference type="AntiFam" id="ANF00182">
    <property type="entry name" value="Shadow ORF (opposite rplL)"/>
</dbReference>
<protein>
    <recommendedName>
        <fullName evidence="3">Tyrosine specific protein phosphatases domain-containing protein</fullName>
    </recommendedName>
</protein>
<evidence type="ECO:0008006" key="3">
    <source>
        <dbReference type="Google" id="ProtNLM"/>
    </source>
</evidence>
<accession>A0A8C5IJJ5</accession>
<dbReference type="InterPro" id="IPR029021">
    <property type="entry name" value="Prot-tyrosine_phosphatase-like"/>
</dbReference>
<dbReference type="Ensembl" id="ENSJHYT00000004881.1">
    <property type="protein sequence ID" value="ENSJHYP00000003974.1"/>
    <property type="gene ID" value="ENSJHYG00000003282.1"/>
</dbReference>
<reference evidence="1" key="2">
    <citation type="submission" date="2025-09" db="UniProtKB">
        <authorList>
            <consortium name="Ensembl"/>
        </authorList>
    </citation>
    <scope>IDENTIFICATION</scope>
</reference>
<organism evidence="1 2">
    <name type="scientific">Junco hyemalis</name>
    <name type="common">Dark-eyed junco</name>
    <dbReference type="NCBI Taxonomy" id="40217"/>
    <lineage>
        <taxon>Eukaryota</taxon>
        <taxon>Metazoa</taxon>
        <taxon>Chordata</taxon>
        <taxon>Craniata</taxon>
        <taxon>Vertebrata</taxon>
        <taxon>Euteleostomi</taxon>
        <taxon>Archelosauria</taxon>
        <taxon>Archosauria</taxon>
        <taxon>Dinosauria</taxon>
        <taxon>Saurischia</taxon>
        <taxon>Theropoda</taxon>
        <taxon>Coelurosauria</taxon>
        <taxon>Aves</taxon>
        <taxon>Neognathae</taxon>
        <taxon>Neoaves</taxon>
        <taxon>Telluraves</taxon>
        <taxon>Australaves</taxon>
        <taxon>Passeriformes</taxon>
        <taxon>Passerellidae</taxon>
        <taxon>Junco</taxon>
    </lineage>
</organism>
<name>A0A8C5IJJ5_JUNHY</name>
<dbReference type="AlphaFoldDB" id="A0A8C5IJJ5"/>
<dbReference type="PANTHER" id="PTHR31126:SF1">
    <property type="entry name" value="TYROSINE SPECIFIC PROTEIN PHOSPHATASES DOMAIN-CONTAINING PROTEIN"/>
    <property type="match status" value="1"/>
</dbReference>
<proteinExistence type="predicted"/>
<dbReference type="InterPro" id="IPR016130">
    <property type="entry name" value="Tyr_Pase_AS"/>
</dbReference>
<dbReference type="SUPFAM" id="SSF52799">
    <property type="entry name" value="(Phosphotyrosine protein) phosphatases II"/>
    <property type="match status" value="1"/>
</dbReference>
<dbReference type="Proteomes" id="UP000694408">
    <property type="component" value="Unplaced"/>
</dbReference>
<dbReference type="Gene3D" id="3.90.190.10">
    <property type="entry name" value="Protein tyrosine phosphatase superfamily"/>
    <property type="match status" value="1"/>
</dbReference>
<sequence>MSFLESIKDFPVIPWTALMTATLEPAIAVTVTLTVEGPSAAAAPAAGAAATAAAALTQKQMVDHHTQYHLSDGRLDGLIDFIYFMSDDGDVDKAMQKSNHAYFTHKEAIESQKKFLELCRDNKEGSLLFHCKDGKDRTGFMAALILEVLGVKREDIMKDYLMTNIYTKAKADERREFLEENNFSNKNLLEGLVAITGSSQQQQSKI</sequence>
<evidence type="ECO:0000313" key="1">
    <source>
        <dbReference type="Ensembl" id="ENSJHYP00000003974.1"/>
    </source>
</evidence>
<dbReference type="PANTHER" id="PTHR31126">
    <property type="entry name" value="TYROSINE-PROTEIN PHOSPHATASE"/>
    <property type="match status" value="1"/>
</dbReference>
<keyword evidence="2" id="KW-1185">Reference proteome</keyword>
<dbReference type="GO" id="GO:0004721">
    <property type="term" value="F:phosphoprotein phosphatase activity"/>
    <property type="evidence" value="ECO:0007669"/>
    <property type="project" value="InterPro"/>
</dbReference>
<dbReference type="Pfam" id="PF13350">
    <property type="entry name" value="Y_phosphatase3"/>
    <property type="match status" value="1"/>
</dbReference>
<reference evidence="1" key="1">
    <citation type="submission" date="2025-08" db="UniProtKB">
        <authorList>
            <consortium name="Ensembl"/>
        </authorList>
    </citation>
    <scope>IDENTIFICATION</scope>
</reference>